<evidence type="ECO:0000256" key="5">
    <source>
        <dbReference type="ARBA" id="ARBA00023163"/>
    </source>
</evidence>
<reference evidence="10 11" key="1">
    <citation type="submission" date="2024-03" db="EMBL/GenBank/DDBJ databases">
        <title>Complete genome sequence of the green alga Chloropicon roscoffensis RCC1871.</title>
        <authorList>
            <person name="Lemieux C."/>
            <person name="Pombert J.-F."/>
            <person name="Otis C."/>
            <person name="Turmel M."/>
        </authorList>
    </citation>
    <scope>NUCLEOTIDE SEQUENCE [LARGE SCALE GENOMIC DNA]</scope>
    <source>
        <strain evidence="10 11">RCC1871</strain>
    </source>
</reference>
<dbReference type="Pfam" id="PF13867">
    <property type="entry name" value="SAP30_Sin3_bdg"/>
    <property type="match status" value="1"/>
</dbReference>
<evidence type="ECO:0000256" key="3">
    <source>
        <dbReference type="ARBA" id="ARBA00022491"/>
    </source>
</evidence>
<comment type="similarity">
    <text evidence="2">Belongs to the SAP30 family.</text>
</comment>
<feature type="domain" description="PUB 62/63 C-terminal" evidence="9">
    <location>
        <begin position="28"/>
        <end position="76"/>
    </location>
</feature>
<keyword evidence="5" id="KW-0804">Transcription</keyword>
<protein>
    <submittedName>
        <fullName evidence="10">SAP30 subunit of histone deacetylase complex</fullName>
    </submittedName>
</protein>
<keyword evidence="4" id="KW-0805">Transcription regulation</keyword>
<dbReference type="EMBL" id="CP151505">
    <property type="protein sequence ID" value="WZN62115.1"/>
    <property type="molecule type" value="Genomic_DNA"/>
</dbReference>
<feature type="compositionally biased region" description="Acidic residues" evidence="7">
    <location>
        <begin position="83"/>
        <end position="94"/>
    </location>
</feature>
<evidence type="ECO:0000259" key="9">
    <source>
        <dbReference type="Pfam" id="PF23112"/>
    </source>
</evidence>
<sequence>MNGADVQRNVPEEDEVSEDSTALLPRHTKVLVTGNNRTKSKLVGLEGVVKKAVGLGGWHWLVLSDGSNVRLQRNALTVLEQPTGEESESEEDDVTTTTTGARGGAGEGRTTFAASSVVGGRTKRKPSRYATTTSLRSRQDDSPQELAVNFNKLHAETLRRYKRHFKLTLHNNPTKADLVSAVGAHFMKQKVDERKVLHTFVESISKRVKTK</sequence>
<accession>A0AAX4P7W2</accession>
<keyword evidence="3" id="KW-0678">Repressor</keyword>
<dbReference type="Proteomes" id="UP001472866">
    <property type="component" value="Chromosome 05"/>
</dbReference>
<evidence type="ECO:0000256" key="1">
    <source>
        <dbReference type="ARBA" id="ARBA00004123"/>
    </source>
</evidence>
<evidence type="ECO:0000256" key="2">
    <source>
        <dbReference type="ARBA" id="ARBA00006283"/>
    </source>
</evidence>
<dbReference type="GO" id="GO:0000118">
    <property type="term" value="C:histone deacetylase complex"/>
    <property type="evidence" value="ECO:0007669"/>
    <property type="project" value="TreeGrafter"/>
</dbReference>
<evidence type="ECO:0000313" key="11">
    <source>
        <dbReference type="Proteomes" id="UP001472866"/>
    </source>
</evidence>
<dbReference type="GO" id="GO:0006355">
    <property type="term" value="P:regulation of DNA-templated transcription"/>
    <property type="evidence" value="ECO:0007669"/>
    <property type="project" value="TreeGrafter"/>
</dbReference>
<evidence type="ECO:0000256" key="6">
    <source>
        <dbReference type="ARBA" id="ARBA00023242"/>
    </source>
</evidence>
<dbReference type="InterPro" id="IPR057649">
    <property type="entry name" value="PUB62-63_C"/>
</dbReference>
<evidence type="ECO:0000256" key="7">
    <source>
        <dbReference type="SAM" id="MobiDB-lite"/>
    </source>
</evidence>
<feature type="region of interest" description="Disordered" evidence="7">
    <location>
        <begin position="1"/>
        <end position="21"/>
    </location>
</feature>
<proteinExistence type="inferred from homology"/>
<dbReference type="AlphaFoldDB" id="A0AAX4P7W2"/>
<evidence type="ECO:0000256" key="4">
    <source>
        <dbReference type="ARBA" id="ARBA00023015"/>
    </source>
</evidence>
<dbReference type="PANTHER" id="PTHR13286:SF6">
    <property type="entry name" value="HISTONE DEACETYLASE COMPLEX SUBUNIT SAP30L-RELATED"/>
    <property type="match status" value="1"/>
</dbReference>
<evidence type="ECO:0000313" key="10">
    <source>
        <dbReference type="EMBL" id="WZN62115.1"/>
    </source>
</evidence>
<dbReference type="InterPro" id="IPR038291">
    <property type="entry name" value="SAP30_C_sf"/>
</dbReference>
<dbReference type="InterPro" id="IPR025718">
    <property type="entry name" value="SAP30_Sin3-bd"/>
</dbReference>
<feature type="domain" description="Histone deacetylase complex subunit SAP30 Sin3 binding" evidence="8">
    <location>
        <begin position="153"/>
        <end position="202"/>
    </location>
</feature>
<gene>
    <name evidence="10" type="ORF">HKI87_05g36510</name>
</gene>
<dbReference type="Gene3D" id="6.10.160.20">
    <property type="match status" value="1"/>
</dbReference>
<name>A0AAX4P7W2_9CHLO</name>
<comment type="subcellular location">
    <subcellularLocation>
        <location evidence="1">Nucleus</location>
    </subcellularLocation>
</comment>
<dbReference type="PANTHER" id="PTHR13286">
    <property type="entry name" value="SAP30"/>
    <property type="match status" value="1"/>
</dbReference>
<dbReference type="Pfam" id="PF23112">
    <property type="entry name" value="PUB62-63_C"/>
    <property type="match status" value="1"/>
</dbReference>
<keyword evidence="11" id="KW-1185">Reference proteome</keyword>
<organism evidence="10 11">
    <name type="scientific">Chloropicon roscoffensis</name>
    <dbReference type="NCBI Taxonomy" id="1461544"/>
    <lineage>
        <taxon>Eukaryota</taxon>
        <taxon>Viridiplantae</taxon>
        <taxon>Chlorophyta</taxon>
        <taxon>Chloropicophyceae</taxon>
        <taxon>Chloropicales</taxon>
        <taxon>Chloropicaceae</taxon>
        <taxon>Chloropicon</taxon>
    </lineage>
</organism>
<evidence type="ECO:0000259" key="8">
    <source>
        <dbReference type="Pfam" id="PF13867"/>
    </source>
</evidence>
<dbReference type="GO" id="GO:0003712">
    <property type="term" value="F:transcription coregulator activity"/>
    <property type="evidence" value="ECO:0007669"/>
    <property type="project" value="TreeGrafter"/>
</dbReference>
<feature type="region of interest" description="Disordered" evidence="7">
    <location>
        <begin position="80"/>
        <end position="141"/>
    </location>
</feature>
<keyword evidence="6" id="KW-0539">Nucleus</keyword>
<dbReference type="InterPro" id="IPR024145">
    <property type="entry name" value="His_deAcase_SAP30/SAP30L"/>
</dbReference>